<keyword evidence="3" id="KW-1185">Reference proteome</keyword>
<comment type="caution">
    <text evidence="2">The sequence shown here is derived from an EMBL/GenBank/DDBJ whole genome shotgun (WGS) entry which is preliminary data.</text>
</comment>
<protein>
    <submittedName>
        <fullName evidence="2">Type II toxin-antitoxin system VapC family toxin</fullName>
    </submittedName>
</protein>
<dbReference type="Proteomes" id="UP001139089">
    <property type="component" value="Unassembled WGS sequence"/>
</dbReference>
<dbReference type="CDD" id="cd09854">
    <property type="entry name" value="PIN_VapC-like"/>
    <property type="match status" value="1"/>
</dbReference>
<gene>
    <name evidence="2" type="ORF">LRX75_13835</name>
</gene>
<accession>A0A9X1NUU6</accession>
<dbReference type="InterPro" id="IPR029060">
    <property type="entry name" value="PIN-like_dom_sf"/>
</dbReference>
<evidence type="ECO:0000259" key="1">
    <source>
        <dbReference type="Pfam" id="PF01850"/>
    </source>
</evidence>
<dbReference type="Gene3D" id="3.40.50.1010">
    <property type="entry name" value="5'-nuclease"/>
    <property type="match status" value="1"/>
</dbReference>
<dbReference type="SUPFAM" id="SSF88723">
    <property type="entry name" value="PIN domain-like"/>
    <property type="match status" value="1"/>
</dbReference>
<dbReference type="EMBL" id="JAJOZR010000008">
    <property type="protein sequence ID" value="MCD7110119.1"/>
    <property type="molecule type" value="Genomic_DNA"/>
</dbReference>
<name>A0A9X1NUU6_9HYPH</name>
<evidence type="ECO:0000313" key="3">
    <source>
        <dbReference type="Proteomes" id="UP001139089"/>
    </source>
</evidence>
<dbReference type="InterPro" id="IPR002716">
    <property type="entry name" value="PIN_dom"/>
</dbReference>
<evidence type="ECO:0000313" key="2">
    <source>
        <dbReference type="EMBL" id="MCD7110119.1"/>
    </source>
</evidence>
<organism evidence="2 3">
    <name type="scientific">Rhizobium quercicola</name>
    <dbReference type="NCBI Taxonomy" id="2901226"/>
    <lineage>
        <taxon>Bacteria</taxon>
        <taxon>Pseudomonadati</taxon>
        <taxon>Pseudomonadota</taxon>
        <taxon>Alphaproteobacteria</taxon>
        <taxon>Hyphomicrobiales</taxon>
        <taxon>Rhizobiaceae</taxon>
        <taxon>Rhizobium/Agrobacterium group</taxon>
        <taxon>Rhizobium</taxon>
    </lineage>
</organism>
<sequence length="165" mass="18738">MRKAPRIYFDTNAFIFVAEEKSERSALLIDLISISEAADSPIILTSELTLAEVLTKPYKNHDDELISRYDNMVRQCAWLDVEPVSRQVLWYAAVLRSQTRLKLPDAIHLSTAFGCECSLFLTDDRDLRKVDEIYNLRYGVRKAASIKMAAPDIPTLTTLLESLSP</sequence>
<dbReference type="Pfam" id="PF01850">
    <property type="entry name" value="PIN"/>
    <property type="match status" value="1"/>
</dbReference>
<feature type="domain" description="PIN" evidence="1">
    <location>
        <begin position="7"/>
        <end position="132"/>
    </location>
</feature>
<proteinExistence type="predicted"/>
<dbReference type="AlphaFoldDB" id="A0A9X1NUU6"/>
<reference evidence="2" key="1">
    <citation type="submission" date="2021-12" db="EMBL/GenBank/DDBJ databases">
        <authorList>
            <person name="Li Y."/>
        </authorList>
    </citation>
    <scope>NUCLEOTIDE SEQUENCE</scope>
    <source>
        <strain evidence="2">DKSPLA3</strain>
    </source>
</reference>
<dbReference type="RefSeq" id="WP_231815277.1">
    <property type="nucleotide sequence ID" value="NZ_JAJOZR010000008.1"/>
</dbReference>